<dbReference type="AlphaFoldDB" id="A0AAN9S7V7"/>
<reference evidence="1 2" key="1">
    <citation type="submission" date="2024-01" db="EMBL/GenBank/DDBJ databases">
        <title>The genomes of 5 underutilized Papilionoideae crops provide insights into root nodulation and disease resistanc.</title>
        <authorList>
            <person name="Jiang F."/>
        </authorList>
    </citation>
    <scope>NUCLEOTIDE SEQUENCE [LARGE SCALE GENOMIC DNA]</scope>
    <source>
        <strain evidence="1">DUOXIRENSHENG_FW03</strain>
        <tissue evidence="1">Leaves</tissue>
    </source>
</reference>
<organism evidence="1 2">
    <name type="scientific">Psophocarpus tetragonolobus</name>
    <name type="common">Winged bean</name>
    <name type="synonym">Dolichos tetragonolobus</name>
    <dbReference type="NCBI Taxonomy" id="3891"/>
    <lineage>
        <taxon>Eukaryota</taxon>
        <taxon>Viridiplantae</taxon>
        <taxon>Streptophyta</taxon>
        <taxon>Embryophyta</taxon>
        <taxon>Tracheophyta</taxon>
        <taxon>Spermatophyta</taxon>
        <taxon>Magnoliopsida</taxon>
        <taxon>eudicotyledons</taxon>
        <taxon>Gunneridae</taxon>
        <taxon>Pentapetalae</taxon>
        <taxon>rosids</taxon>
        <taxon>fabids</taxon>
        <taxon>Fabales</taxon>
        <taxon>Fabaceae</taxon>
        <taxon>Papilionoideae</taxon>
        <taxon>50 kb inversion clade</taxon>
        <taxon>NPAAA clade</taxon>
        <taxon>indigoferoid/millettioid clade</taxon>
        <taxon>Phaseoleae</taxon>
        <taxon>Psophocarpus</taxon>
    </lineage>
</organism>
<accession>A0AAN9S7V7</accession>
<evidence type="ECO:0000313" key="1">
    <source>
        <dbReference type="EMBL" id="KAK7390932.1"/>
    </source>
</evidence>
<keyword evidence="2" id="KW-1185">Reference proteome</keyword>
<name>A0AAN9S7V7_PSOTE</name>
<gene>
    <name evidence="1" type="ORF">VNO78_19144</name>
</gene>
<dbReference type="Proteomes" id="UP001386955">
    <property type="component" value="Unassembled WGS sequence"/>
</dbReference>
<evidence type="ECO:0000313" key="2">
    <source>
        <dbReference type="Proteomes" id="UP001386955"/>
    </source>
</evidence>
<comment type="caution">
    <text evidence="1">The sequence shown here is derived from an EMBL/GenBank/DDBJ whole genome shotgun (WGS) entry which is preliminary data.</text>
</comment>
<proteinExistence type="predicted"/>
<dbReference type="EMBL" id="JAYMYS010000005">
    <property type="protein sequence ID" value="KAK7390932.1"/>
    <property type="molecule type" value="Genomic_DNA"/>
</dbReference>
<protein>
    <submittedName>
        <fullName evidence="1">Uncharacterized protein</fullName>
    </submittedName>
</protein>
<sequence>MKEPHKAISKTDITSFCVIHVSSISDHEVSLWFPSCLISSVFGLSETLYKPDFCLCLLESISKGLQQDQRAACRPPLQVASSRRCLTIFPFAPFYPFVWVC</sequence>